<evidence type="ECO:0000256" key="7">
    <source>
        <dbReference type="ARBA" id="ARBA00048539"/>
    </source>
</evidence>
<gene>
    <name evidence="8" type="primary">tilS</name>
    <name evidence="10" type="ORF">FD32_GL000420</name>
</gene>
<evidence type="ECO:0000259" key="9">
    <source>
        <dbReference type="SMART" id="SM00977"/>
    </source>
</evidence>
<keyword evidence="11" id="KW-1185">Reference proteome</keyword>
<dbReference type="Pfam" id="PF01171">
    <property type="entry name" value="ATP_bind_3"/>
    <property type="match status" value="1"/>
</dbReference>
<keyword evidence="5" id="KW-0547">Nucleotide-binding</keyword>
<dbReference type="InterPro" id="IPR015262">
    <property type="entry name" value="tRNA_Ile_lys_synt_subst-bd"/>
</dbReference>
<dbReference type="GO" id="GO:0005524">
    <property type="term" value="F:ATP binding"/>
    <property type="evidence" value="ECO:0007669"/>
    <property type="project" value="UniProtKB-KW"/>
</dbReference>
<dbReference type="InterPro" id="IPR012094">
    <property type="entry name" value="tRNA_Ile_lys_synt"/>
</dbReference>
<dbReference type="InterPro" id="IPR014729">
    <property type="entry name" value="Rossmann-like_a/b/a_fold"/>
</dbReference>
<dbReference type="GO" id="GO:0032267">
    <property type="term" value="F:tRNA(Ile)-lysidine synthase activity"/>
    <property type="evidence" value="ECO:0007669"/>
    <property type="project" value="UniProtKB-EC"/>
</dbReference>
<keyword evidence="2 8" id="KW-0963">Cytoplasm</keyword>
<dbReference type="InterPro" id="IPR012796">
    <property type="entry name" value="Lysidine-tRNA-synth_C"/>
</dbReference>
<dbReference type="NCBIfam" id="TIGR02432">
    <property type="entry name" value="lysidine_TilS_N"/>
    <property type="match status" value="1"/>
</dbReference>
<reference evidence="10 11" key="1">
    <citation type="journal article" date="2015" name="Genome Announc.">
        <title>Expanding the biotechnology potential of lactobacilli through comparative genomics of 213 strains and associated genera.</title>
        <authorList>
            <person name="Sun Z."/>
            <person name="Harris H.M."/>
            <person name="McCann A."/>
            <person name="Guo C."/>
            <person name="Argimon S."/>
            <person name="Zhang W."/>
            <person name="Yang X."/>
            <person name="Jeffery I.B."/>
            <person name="Cooney J.C."/>
            <person name="Kagawa T.F."/>
            <person name="Liu W."/>
            <person name="Song Y."/>
            <person name="Salvetti E."/>
            <person name="Wrobel A."/>
            <person name="Rasinkangas P."/>
            <person name="Parkhill J."/>
            <person name="Rea M.C."/>
            <person name="O'Sullivan O."/>
            <person name="Ritari J."/>
            <person name="Douillard F.P."/>
            <person name="Paul Ross R."/>
            <person name="Yang R."/>
            <person name="Briner A.E."/>
            <person name="Felis G.E."/>
            <person name="de Vos W.M."/>
            <person name="Barrangou R."/>
            <person name="Klaenhammer T.R."/>
            <person name="Caufield P.W."/>
            <person name="Cui Y."/>
            <person name="Zhang H."/>
            <person name="O'Toole P.W."/>
        </authorList>
    </citation>
    <scope>NUCLEOTIDE SEQUENCE [LARGE SCALE GENOMIC DNA]</scope>
    <source>
        <strain evidence="10 11">DSM 6035</strain>
    </source>
</reference>
<dbReference type="SUPFAM" id="SSF82829">
    <property type="entry name" value="MesJ substrate recognition domain-like"/>
    <property type="match status" value="1"/>
</dbReference>
<dbReference type="GO" id="GO:0005737">
    <property type="term" value="C:cytoplasm"/>
    <property type="evidence" value="ECO:0007669"/>
    <property type="project" value="UniProtKB-SubCell"/>
</dbReference>
<dbReference type="OrthoDB" id="9807403at2"/>
<sequence>MISLEEKFKRHLQRRRFFSKQDTVIVAVSTGVDSMVLLTLLQKLPATMRPHLVVAHVNHELRDQSAVEEQFIRDYCDHHHLQLAVTHWSRSVHPASGVEAAGRAYRYRFFADLMKQRGARVLVTAHHQNDLAETMLMKMVRGGQLDELVGIADQRPFASGQLVRPLLPFAKQDLVDYARTQGIKWFEDATNQDLAITRNRYRHEIIPALQRENPRLLDHLTSYHEQLQQLLDWRDRWLADQLTVISEGEGLNLTALHRYDRADQRALLLEWLKQRGVLNVKRALLTAIEKLLAAKAAPQGQLTLPGATILQRRYDKCFLVSRKKIAVQRQNAPASVVKLGQRYFINAKQYLIVNAGPKKGAGQVMWLAPDQFPLSLRHWQAVDFIILKNGGHQKVRRVLIDQKVPQQVRDRQLVLVDALGQVVWVVGRKWSWFTRPVDYRQKWQQVVVSIEDK</sequence>
<dbReference type="NCBIfam" id="TIGR02433">
    <property type="entry name" value="lysidine_TilS_C"/>
    <property type="match status" value="1"/>
</dbReference>
<evidence type="ECO:0000313" key="11">
    <source>
        <dbReference type="Proteomes" id="UP000051412"/>
    </source>
</evidence>
<dbReference type="AlphaFoldDB" id="A0A0R1XHH3"/>
<dbReference type="EC" id="6.3.4.19" evidence="8"/>
<dbReference type="SUPFAM" id="SSF56037">
    <property type="entry name" value="PheT/TilS domain"/>
    <property type="match status" value="1"/>
</dbReference>
<protein>
    <recommendedName>
        <fullName evidence="8">tRNA(Ile)-lysidine synthase</fullName>
        <ecNumber evidence="8">6.3.4.19</ecNumber>
    </recommendedName>
    <alternativeName>
        <fullName evidence="8">tRNA(Ile)-2-lysyl-cytidine synthase</fullName>
    </alternativeName>
    <alternativeName>
        <fullName evidence="8">tRNA(Ile)-lysidine synthetase</fullName>
    </alternativeName>
</protein>
<comment type="subcellular location">
    <subcellularLocation>
        <location evidence="1 8">Cytoplasm</location>
    </subcellularLocation>
</comment>
<evidence type="ECO:0000256" key="6">
    <source>
        <dbReference type="ARBA" id="ARBA00022840"/>
    </source>
</evidence>
<dbReference type="Pfam" id="PF09179">
    <property type="entry name" value="TilS"/>
    <property type="match status" value="1"/>
</dbReference>
<comment type="catalytic activity">
    <reaction evidence="7 8">
        <text>cytidine(34) in tRNA(Ile2) + L-lysine + ATP = lysidine(34) in tRNA(Ile2) + AMP + diphosphate + H(+)</text>
        <dbReference type="Rhea" id="RHEA:43744"/>
        <dbReference type="Rhea" id="RHEA-COMP:10625"/>
        <dbReference type="Rhea" id="RHEA-COMP:10670"/>
        <dbReference type="ChEBI" id="CHEBI:15378"/>
        <dbReference type="ChEBI" id="CHEBI:30616"/>
        <dbReference type="ChEBI" id="CHEBI:32551"/>
        <dbReference type="ChEBI" id="CHEBI:33019"/>
        <dbReference type="ChEBI" id="CHEBI:82748"/>
        <dbReference type="ChEBI" id="CHEBI:83665"/>
        <dbReference type="ChEBI" id="CHEBI:456215"/>
        <dbReference type="EC" id="6.3.4.19"/>
    </reaction>
</comment>
<comment type="similarity">
    <text evidence="8">Belongs to the tRNA(Ile)-lysidine synthase family.</text>
</comment>
<comment type="function">
    <text evidence="8">Ligates lysine onto the cytidine present at position 34 of the AUA codon-specific tRNA(Ile) that contains the anticodon CAU, in an ATP-dependent manner. Cytidine is converted to lysidine, thus changing the amino acid specificity of the tRNA from methionine to isoleucine.</text>
</comment>
<dbReference type="Pfam" id="PF11734">
    <property type="entry name" value="TilS_C"/>
    <property type="match status" value="1"/>
</dbReference>
<keyword evidence="6" id="KW-0067">ATP-binding</keyword>
<evidence type="ECO:0000313" key="10">
    <source>
        <dbReference type="EMBL" id="KRM26451.1"/>
    </source>
</evidence>
<dbReference type="SMART" id="SM00977">
    <property type="entry name" value="TilS_C"/>
    <property type="match status" value="1"/>
</dbReference>
<evidence type="ECO:0000256" key="8">
    <source>
        <dbReference type="HAMAP-Rule" id="MF_01161"/>
    </source>
</evidence>
<evidence type="ECO:0000256" key="3">
    <source>
        <dbReference type="ARBA" id="ARBA00022598"/>
    </source>
</evidence>
<comment type="caution">
    <text evidence="8">Lacks conserved residue(s) required for the propagation of feature annotation.</text>
</comment>
<evidence type="ECO:0000256" key="2">
    <source>
        <dbReference type="ARBA" id="ARBA00022490"/>
    </source>
</evidence>
<proteinExistence type="inferred from homology"/>
<accession>A0A0R1XHH3</accession>
<dbReference type="SUPFAM" id="SSF52402">
    <property type="entry name" value="Adenine nucleotide alpha hydrolases-like"/>
    <property type="match status" value="1"/>
</dbReference>
<organism evidence="10 11">
    <name type="scientific">Limosilactobacillus panis DSM 6035</name>
    <dbReference type="NCBI Taxonomy" id="1423782"/>
    <lineage>
        <taxon>Bacteria</taxon>
        <taxon>Bacillati</taxon>
        <taxon>Bacillota</taxon>
        <taxon>Bacilli</taxon>
        <taxon>Lactobacillales</taxon>
        <taxon>Lactobacillaceae</taxon>
        <taxon>Limosilactobacillus</taxon>
    </lineage>
</organism>
<dbReference type="STRING" id="1423782.FD32_GL000420"/>
<keyword evidence="4 8" id="KW-0819">tRNA processing</keyword>
<dbReference type="PANTHER" id="PTHR43033:SF1">
    <property type="entry name" value="TRNA(ILE)-LYSIDINE SYNTHASE-RELATED"/>
    <property type="match status" value="1"/>
</dbReference>
<dbReference type="RefSeq" id="WP_047770409.1">
    <property type="nucleotide sequence ID" value="NZ_AZGM01000083.1"/>
</dbReference>
<dbReference type="Gene3D" id="3.40.50.620">
    <property type="entry name" value="HUPs"/>
    <property type="match status" value="1"/>
</dbReference>
<evidence type="ECO:0000256" key="4">
    <source>
        <dbReference type="ARBA" id="ARBA00022694"/>
    </source>
</evidence>
<dbReference type="GO" id="GO:0006400">
    <property type="term" value="P:tRNA modification"/>
    <property type="evidence" value="ECO:0007669"/>
    <property type="project" value="UniProtKB-UniRule"/>
</dbReference>
<evidence type="ECO:0000256" key="1">
    <source>
        <dbReference type="ARBA" id="ARBA00004496"/>
    </source>
</evidence>
<name>A0A0R1XHH3_9LACO</name>
<dbReference type="PATRIC" id="fig|1423782.4.peg.432"/>
<keyword evidence="3 8" id="KW-0436">Ligase</keyword>
<dbReference type="CDD" id="cd01992">
    <property type="entry name" value="TilS_N"/>
    <property type="match status" value="1"/>
</dbReference>
<dbReference type="HAMAP" id="MF_01161">
    <property type="entry name" value="tRNA_Ile_lys_synt"/>
    <property type="match status" value="1"/>
</dbReference>
<evidence type="ECO:0000256" key="5">
    <source>
        <dbReference type="ARBA" id="ARBA00022741"/>
    </source>
</evidence>
<feature type="domain" description="Lysidine-tRNA(Ile) synthetase C-terminal" evidence="9">
    <location>
        <begin position="374"/>
        <end position="448"/>
    </location>
</feature>
<dbReference type="Gene3D" id="1.20.59.20">
    <property type="match status" value="1"/>
</dbReference>
<dbReference type="Proteomes" id="UP000051412">
    <property type="component" value="Unassembled WGS sequence"/>
</dbReference>
<comment type="caution">
    <text evidence="10">The sequence shown here is derived from an EMBL/GenBank/DDBJ whole genome shotgun (WGS) entry which is preliminary data.</text>
</comment>
<dbReference type="EMBL" id="AZGM01000083">
    <property type="protein sequence ID" value="KRM26451.1"/>
    <property type="molecule type" value="Genomic_DNA"/>
</dbReference>
<dbReference type="PANTHER" id="PTHR43033">
    <property type="entry name" value="TRNA(ILE)-LYSIDINE SYNTHASE-RELATED"/>
    <property type="match status" value="1"/>
</dbReference>
<dbReference type="InterPro" id="IPR011063">
    <property type="entry name" value="TilS/TtcA_N"/>
</dbReference>
<dbReference type="InterPro" id="IPR012795">
    <property type="entry name" value="tRNA_Ile_lys_synt_N"/>
</dbReference>